<dbReference type="InterPro" id="IPR025365">
    <property type="entry name" value="DUF4269"/>
</dbReference>
<dbReference type="AlphaFoldDB" id="A0A7Y0FP19"/>
<dbReference type="Pfam" id="PF14091">
    <property type="entry name" value="DUF4269"/>
    <property type="match status" value="1"/>
</dbReference>
<dbReference type="RefSeq" id="WP_169533201.1">
    <property type="nucleotide sequence ID" value="NZ_JABBGH010000003.1"/>
</dbReference>
<accession>A0A7Y0FP19</accession>
<dbReference type="EMBL" id="JABBGH010000003">
    <property type="protein sequence ID" value="NML67543.1"/>
    <property type="molecule type" value="Genomic_DNA"/>
</dbReference>
<reference evidence="1 2" key="1">
    <citation type="submission" date="2020-04" db="EMBL/GenBank/DDBJ databases">
        <title>Hymenobacter polaris sp. nov., isolated from Arctic soil.</title>
        <authorList>
            <person name="Dahal R.H."/>
        </authorList>
    </citation>
    <scope>NUCLEOTIDE SEQUENCE [LARGE SCALE GENOMIC DNA]</scope>
    <source>
        <strain evidence="1 2">RP-2-7</strain>
    </source>
</reference>
<dbReference type="Proteomes" id="UP000559626">
    <property type="component" value="Unassembled WGS sequence"/>
</dbReference>
<keyword evidence="2" id="KW-1185">Reference proteome</keyword>
<organism evidence="1 2">
    <name type="scientific">Hymenobacter polaris</name>
    <dbReference type="NCBI Taxonomy" id="2682546"/>
    <lineage>
        <taxon>Bacteria</taxon>
        <taxon>Pseudomonadati</taxon>
        <taxon>Bacteroidota</taxon>
        <taxon>Cytophagia</taxon>
        <taxon>Cytophagales</taxon>
        <taxon>Hymenobacteraceae</taxon>
        <taxon>Hymenobacter</taxon>
    </lineage>
</organism>
<evidence type="ECO:0000313" key="2">
    <source>
        <dbReference type="Proteomes" id="UP000559626"/>
    </source>
</evidence>
<protein>
    <submittedName>
        <fullName evidence="1">DUF4269 domain-containing protein</fullName>
    </submittedName>
</protein>
<sequence>MPNWHDPAYLLAGTARQRQALATLRALGVWQVLRGFDPVLAGTVPLGIDLPESDLDIICEVAPAAQPAFAQRLRAHYSQLPGFWLGPGRVRGPAATVARFWHAGTPIEVFGQALPTRQQHAYRHLVVEHAVLAAGGEPWRAAVRALKQRGLKTEPAFAQLLHLPGDPYAALLALGEQPPAALAAHMAACPLPPA</sequence>
<comment type="caution">
    <text evidence="1">The sequence shown here is derived from an EMBL/GenBank/DDBJ whole genome shotgun (WGS) entry which is preliminary data.</text>
</comment>
<gene>
    <name evidence="1" type="ORF">HHL22_20265</name>
</gene>
<evidence type="ECO:0000313" key="1">
    <source>
        <dbReference type="EMBL" id="NML67543.1"/>
    </source>
</evidence>
<name>A0A7Y0FP19_9BACT</name>
<proteinExistence type="predicted"/>